<evidence type="ECO:0000256" key="5">
    <source>
        <dbReference type="ARBA" id="ARBA00022694"/>
    </source>
</evidence>
<evidence type="ECO:0000256" key="12">
    <source>
        <dbReference type="RuleBase" id="RU003784"/>
    </source>
</evidence>
<comment type="catalytic activity">
    <reaction evidence="9 10 11">
        <text>adenosine(37) in tRNA + dimethylallyl diphosphate = N(6)-dimethylallyladenosine(37) in tRNA + diphosphate</text>
        <dbReference type="Rhea" id="RHEA:26482"/>
        <dbReference type="Rhea" id="RHEA-COMP:10162"/>
        <dbReference type="Rhea" id="RHEA-COMP:10375"/>
        <dbReference type="ChEBI" id="CHEBI:33019"/>
        <dbReference type="ChEBI" id="CHEBI:57623"/>
        <dbReference type="ChEBI" id="CHEBI:74411"/>
        <dbReference type="ChEBI" id="CHEBI:74415"/>
        <dbReference type="EC" id="2.5.1.75"/>
    </reaction>
</comment>
<evidence type="ECO:0000256" key="6">
    <source>
        <dbReference type="ARBA" id="ARBA00022741"/>
    </source>
</evidence>
<keyword evidence="6 10" id="KW-0547">Nucleotide-binding</keyword>
<dbReference type="GO" id="GO:0005524">
    <property type="term" value="F:ATP binding"/>
    <property type="evidence" value="ECO:0007669"/>
    <property type="project" value="UniProtKB-UniRule"/>
</dbReference>
<evidence type="ECO:0000256" key="1">
    <source>
        <dbReference type="ARBA" id="ARBA00001946"/>
    </source>
</evidence>
<evidence type="ECO:0000313" key="15">
    <source>
        <dbReference type="Proteomes" id="UP000027284"/>
    </source>
</evidence>
<feature type="binding site" evidence="10">
    <location>
        <begin position="11"/>
        <end position="18"/>
    </location>
    <ligand>
        <name>ATP</name>
        <dbReference type="ChEBI" id="CHEBI:30616"/>
    </ligand>
</feature>
<comment type="function">
    <text evidence="2 10 12">Catalyzes the transfer of a dimethylallyl group onto the adenine at position 37 in tRNAs that read codons beginning with uridine, leading to the formation of N6-(dimethylallyl)adenosine (i(6)A).</text>
</comment>
<dbReference type="Pfam" id="PF01715">
    <property type="entry name" value="IPPT"/>
    <property type="match status" value="1"/>
</dbReference>
<comment type="cofactor">
    <cofactor evidence="1 10">
        <name>Mg(2+)</name>
        <dbReference type="ChEBI" id="CHEBI:18420"/>
    </cofactor>
</comment>
<dbReference type="EMBL" id="JMFG01000005">
    <property type="protein sequence ID" value="KDA54745.1"/>
    <property type="molecule type" value="Genomic_DNA"/>
</dbReference>
<protein>
    <recommendedName>
        <fullName evidence="10">tRNA dimethylallyltransferase</fullName>
        <ecNumber evidence="10">2.5.1.75</ecNumber>
    </recommendedName>
    <alternativeName>
        <fullName evidence="10">Dimethylallyl diphosphate:tRNA dimethylallyltransferase</fullName>
        <shortName evidence="10">DMAPP:tRNA dimethylallyltransferase</shortName>
        <shortName evidence="10">DMATase</shortName>
    </alternativeName>
    <alternativeName>
        <fullName evidence="10">Isopentenyl-diphosphate:tRNA isopentenyltransferase</fullName>
        <shortName evidence="10">IPP transferase</shortName>
        <shortName evidence="10">IPPT</shortName>
        <shortName evidence="10">IPTase</shortName>
    </alternativeName>
</protein>
<organism evidence="14 15">
    <name type="scientific">Thermoanaerobaculum aquaticum</name>
    <dbReference type="NCBI Taxonomy" id="1312852"/>
    <lineage>
        <taxon>Bacteria</taxon>
        <taxon>Pseudomonadati</taxon>
        <taxon>Acidobacteriota</taxon>
        <taxon>Thermoanaerobaculia</taxon>
        <taxon>Thermoanaerobaculales</taxon>
        <taxon>Thermoanaerobaculaceae</taxon>
        <taxon>Thermoanaerobaculum</taxon>
    </lineage>
</organism>
<dbReference type="GO" id="GO:0006400">
    <property type="term" value="P:tRNA modification"/>
    <property type="evidence" value="ECO:0007669"/>
    <property type="project" value="TreeGrafter"/>
</dbReference>
<dbReference type="PANTHER" id="PTHR11088:SF60">
    <property type="entry name" value="TRNA DIMETHYLALLYLTRANSFERASE"/>
    <property type="match status" value="1"/>
</dbReference>
<dbReference type="NCBIfam" id="TIGR00174">
    <property type="entry name" value="miaA"/>
    <property type="match status" value="1"/>
</dbReference>
<dbReference type="PANTHER" id="PTHR11088">
    <property type="entry name" value="TRNA DIMETHYLALLYLTRANSFERASE"/>
    <property type="match status" value="1"/>
</dbReference>
<evidence type="ECO:0000256" key="7">
    <source>
        <dbReference type="ARBA" id="ARBA00022840"/>
    </source>
</evidence>
<keyword evidence="7 10" id="KW-0067">ATP-binding</keyword>
<evidence type="ECO:0000256" key="9">
    <source>
        <dbReference type="ARBA" id="ARBA00049563"/>
    </source>
</evidence>
<keyword evidence="8 10" id="KW-0460">Magnesium</keyword>
<accession>A0A062Y1U3</accession>
<gene>
    <name evidence="10" type="primary">miaA</name>
    <name evidence="14" type="ORF">EG19_09990</name>
</gene>
<dbReference type="InterPro" id="IPR027417">
    <property type="entry name" value="P-loop_NTPase"/>
</dbReference>
<evidence type="ECO:0000256" key="2">
    <source>
        <dbReference type="ARBA" id="ARBA00003213"/>
    </source>
</evidence>
<feature type="binding site" evidence="10">
    <location>
        <begin position="13"/>
        <end position="18"/>
    </location>
    <ligand>
        <name>substrate</name>
    </ligand>
</feature>
<name>A0A062Y1U3_9BACT</name>
<evidence type="ECO:0000256" key="11">
    <source>
        <dbReference type="RuleBase" id="RU003783"/>
    </source>
</evidence>
<keyword evidence="15" id="KW-1185">Reference proteome</keyword>
<reference evidence="14 15" key="1">
    <citation type="submission" date="2014-04" db="EMBL/GenBank/DDBJ databases">
        <title>The Genome Sequence of Thermoanaerobaculum aquaticum MP-01, The First Cultivated Group 23 Acidobacterium.</title>
        <authorList>
            <person name="Stamps B.W."/>
            <person name="Losey N.A."/>
            <person name="Lawson P.A."/>
            <person name="Stevenson B.S."/>
        </authorList>
    </citation>
    <scope>NUCLEOTIDE SEQUENCE [LARGE SCALE GENOMIC DNA]</scope>
    <source>
        <strain evidence="14 15">MP-01</strain>
    </source>
</reference>
<dbReference type="Proteomes" id="UP000027284">
    <property type="component" value="Unassembled WGS sequence"/>
</dbReference>
<evidence type="ECO:0000256" key="4">
    <source>
        <dbReference type="ARBA" id="ARBA00022679"/>
    </source>
</evidence>
<dbReference type="OrthoDB" id="9776390at2"/>
<dbReference type="SUPFAM" id="SSF52540">
    <property type="entry name" value="P-loop containing nucleoside triphosphate hydrolases"/>
    <property type="match status" value="2"/>
</dbReference>
<dbReference type="AlphaFoldDB" id="A0A062Y1U3"/>
<dbReference type="STRING" id="1312852.EG19_09990"/>
<feature type="region of interest" description="Interaction with substrate tRNA" evidence="10">
    <location>
        <begin position="159"/>
        <end position="163"/>
    </location>
</feature>
<feature type="site" description="Interaction with substrate tRNA" evidence="10">
    <location>
        <position position="124"/>
    </location>
</feature>
<keyword evidence="5 10" id="KW-0819">tRNA processing</keyword>
<comment type="caution">
    <text evidence="14">The sequence shown here is derived from an EMBL/GenBank/DDBJ whole genome shotgun (WGS) entry which is preliminary data.</text>
</comment>
<evidence type="ECO:0000313" key="14">
    <source>
        <dbReference type="EMBL" id="KDA54745.1"/>
    </source>
</evidence>
<dbReference type="Gene3D" id="1.10.20.140">
    <property type="match status" value="1"/>
</dbReference>
<sequence>MIERPLLIVVGPTAAGKTWLGAQLALRFHGEVVSADAFAVYRGMDIGTAKPEPELRKLVPHHLLDVASPTERYSAGQFLRDADSVIAEIDRRGRQPVVVGGTLFYVHALLYGLFPEPPKDLTLRAQLEAAWERDPEALRRELAQRDPELFARLSPNDRQRILRALEVSILAGRPMSELWAQSPSSGPRYRFCLLACCPPRPALHARIAARVETMFARGLVDETRRLLESGVAPTAHALKAIGYREAVRVVQGEWSETQARQATVVATRQLAKRQLTWLRGEAGVQWLAGFGEEVLEQASALWEACRGE</sequence>
<dbReference type="RefSeq" id="WP_038046969.1">
    <property type="nucleotide sequence ID" value="NZ_JMFG01000005.1"/>
</dbReference>
<keyword evidence="4 10" id="KW-0808">Transferase</keyword>
<dbReference type="EC" id="2.5.1.75" evidence="10"/>
<comment type="caution">
    <text evidence="10">Lacks conserved residue(s) required for the propagation of feature annotation.</text>
</comment>
<dbReference type="InterPro" id="IPR018022">
    <property type="entry name" value="IPT"/>
</dbReference>
<evidence type="ECO:0000256" key="3">
    <source>
        <dbReference type="ARBA" id="ARBA00005842"/>
    </source>
</evidence>
<proteinExistence type="inferred from homology"/>
<evidence type="ECO:0000256" key="13">
    <source>
        <dbReference type="RuleBase" id="RU003785"/>
    </source>
</evidence>
<dbReference type="HAMAP" id="MF_00185">
    <property type="entry name" value="IPP_trans"/>
    <property type="match status" value="1"/>
</dbReference>
<evidence type="ECO:0000256" key="10">
    <source>
        <dbReference type="HAMAP-Rule" id="MF_00185"/>
    </source>
</evidence>
<evidence type="ECO:0000256" key="8">
    <source>
        <dbReference type="ARBA" id="ARBA00022842"/>
    </source>
</evidence>
<comment type="similarity">
    <text evidence="3 10 13">Belongs to the IPP transferase family.</text>
</comment>
<feature type="site" description="Interaction with substrate tRNA" evidence="10">
    <location>
        <position position="102"/>
    </location>
</feature>
<dbReference type="Gene3D" id="3.40.50.300">
    <property type="entry name" value="P-loop containing nucleotide triphosphate hydrolases"/>
    <property type="match status" value="1"/>
</dbReference>
<dbReference type="GO" id="GO:0052381">
    <property type="term" value="F:tRNA dimethylallyltransferase activity"/>
    <property type="evidence" value="ECO:0007669"/>
    <property type="project" value="UniProtKB-UniRule"/>
</dbReference>
<comment type="subunit">
    <text evidence="10">Monomer.</text>
</comment>
<dbReference type="InterPro" id="IPR039657">
    <property type="entry name" value="Dimethylallyltransferase"/>
</dbReference>